<evidence type="ECO:0000259" key="8">
    <source>
        <dbReference type="PROSITE" id="PS50850"/>
    </source>
</evidence>
<reference evidence="9 10" key="1">
    <citation type="submission" date="2015-09" db="EMBL/GenBank/DDBJ databases">
        <authorList>
            <consortium name="Pathogen Informatics"/>
        </authorList>
    </citation>
    <scope>NUCLEOTIDE SEQUENCE [LARGE SCALE GENOMIC DNA]</scope>
    <source>
        <strain evidence="9 10">2789STDY5834856</strain>
    </source>
</reference>
<dbReference type="Pfam" id="PF07690">
    <property type="entry name" value="MFS_1"/>
    <property type="match status" value="1"/>
</dbReference>
<evidence type="ECO:0000256" key="3">
    <source>
        <dbReference type="ARBA" id="ARBA00022475"/>
    </source>
</evidence>
<dbReference type="AlphaFoldDB" id="A0A174D363"/>
<gene>
    <name evidence="9" type="ORF">ERS852471_01115</name>
</gene>
<feature type="transmembrane region" description="Helical" evidence="7">
    <location>
        <begin position="16"/>
        <end position="42"/>
    </location>
</feature>
<keyword evidence="2" id="KW-0813">Transport</keyword>
<feature type="transmembrane region" description="Helical" evidence="7">
    <location>
        <begin position="48"/>
        <end position="69"/>
    </location>
</feature>
<dbReference type="InterPro" id="IPR020846">
    <property type="entry name" value="MFS_dom"/>
</dbReference>
<dbReference type="EMBL" id="CYZX01000006">
    <property type="protein sequence ID" value="CUO19687.1"/>
    <property type="molecule type" value="Genomic_DNA"/>
</dbReference>
<feature type="transmembrane region" description="Helical" evidence="7">
    <location>
        <begin position="81"/>
        <end position="100"/>
    </location>
</feature>
<feature type="transmembrane region" description="Helical" evidence="7">
    <location>
        <begin position="149"/>
        <end position="166"/>
    </location>
</feature>
<sequence>MNEKTLTKNKLWTRDFTIITIGSIISMLGNAVSGFAIGLVVLDYTNSTFLYALFMVVYNLPKIVVPLFAGPYLDRFSRKKVIYTLDFLSAAIYTGIFFFINSGNFSYGILIIVSLFIGLIDGIYMVAYDSFYPNLISEGNFSKAYSISSMIYPLSAFMVPVASFIYNSMGTAAYLFLFNAISFFIAACFEATIKYKETHMSKEEQKGFDFKGYRDDFKEGLSYIWAEKGLLVITVYFCLTMFAGNATQTVLLPFFKNNSQLFTKSTIDVVTLFTFVTGCGVIGRLIGGMIHYKFKYPTSKKFMIAITVYMSISIIEAIQLFLPVKIMMLCFFITGIMGVTSYNIRISATQSYVPDDKRGRFNGIFNMICAAGGILGQLLGGGMAEFISERSVTVIFSIFNIFAVIFVMYRGREYVKKIYNRKV</sequence>
<comment type="subcellular location">
    <subcellularLocation>
        <location evidence="1">Cell membrane</location>
        <topology evidence="1">Multi-pass membrane protein</topology>
    </subcellularLocation>
</comment>
<feature type="domain" description="Major facilitator superfamily (MFS) profile" evidence="8">
    <location>
        <begin position="15"/>
        <end position="415"/>
    </location>
</feature>
<evidence type="ECO:0000256" key="6">
    <source>
        <dbReference type="ARBA" id="ARBA00023136"/>
    </source>
</evidence>
<accession>A0A174D363</accession>
<evidence type="ECO:0000313" key="9">
    <source>
        <dbReference type="EMBL" id="CUO19687.1"/>
    </source>
</evidence>
<evidence type="ECO:0000313" key="10">
    <source>
        <dbReference type="Proteomes" id="UP000095594"/>
    </source>
</evidence>
<feature type="transmembrane region" description="Helical" evidence="7">
    <location>
        <begin position="326"/>
        <end position="344"/>
    </location>
</feature>
<evidence type="ECO:0000256" key="2">
    <source>
        <dbReference type="ARBA" id="ARBA00022448"/>
    </source>
</evidence>
<dbReference type="Gene3D" id="1.20.1250.20">
    <property type="entry name" value="MFS general substrate transporter like domains"/>
    <property type="match status" value="1"/>
</dbReference>
<dbReference type="InterPro" id="IPR011701">
    <property type="entry name" value="MFS"/>
</dbReference>
<evidence type="ECO:0000256" key="7">
    <source>
        <dbReference type="SAM" id="Phobius"/>
    </source>
</evidence>
<evidence type="ECO:0000256" key="1">
    <source>
        <dbReference type="ARBA" id="ARBA00004651"/>
    </source>
</evidence>
<feature type="transmembrane region" description="Helical" evidence="7">
    <location>
        <begin position="267"/>
        <end position="290"/>
    </location>
</feature>
<dbReference type="SUPFAM" id="SSF103473">
    <property type="entry name" value="MFS general substrate transporter"/>
    <property type="match status" value="1"/>
</dbReference>
<dbReference type="CDD" id="cd06173">
    <property type="entry name" value="MFS_MefA_like"/>
    <property type="match status" value="1"/>
</dbReference>
<dbReference type="OrthoDB" id="9775268at2"/>
<feature type="transmembrane region" description="Helical" evidence="7">
    <location>
        <begin position="172"/>
        <end position="193"/>
    </location>
</feature>
<feature type="transmembrane region" description="Helical" evidence="7">
    <location>
        <begin position="302"/>
        <end position="320"/>
    </location>
</feature>
<keyword evidence="5 7" id="KW-1133">Transmembrane helix</keyword>
<name>A0A174D363_9CLOT</name>
<proteinExistence type="predicted"/>
<dbReference type="PANTHER" id="PTHR23513:SF6">
    <property type="entry name" value="MAJOR FACILITATOR SUPERFAMILY ASSOCIATED DOMAIN-CONTAINING PROTEIN"/>
    <property type="match status" value="1"/>
</dbReference>
<dbReference type="InterPro" id="IPR036259">
    <property type="entry name" value="MFS_trans_sf"/>
</dbReference>
<feature type="transmembrane region" description="Helical" evidence="7">
    <location>
        <begin position="390"/>
        <end position="409"/>
    </location>
</feature>
<organism evidence="9 10">
    <name type="scientific">Clostridium disporicum</name>
    <dbReference type="NCBI Taxonomy" id="84024"/>
    <lineage>
        <taxon>Bacteria</taxon>
        <taxon>Bacillati</taxon>
        <taxon>Bacillota</taxon>
        <taxon>Clostridia</taxon>
        <taxon>Eubacteriales</taxon>
        <taxon>Clostridiaceae</taxon>
        <taxon>Clostridium</taxon>
    </lineage>
</organism>
<evidence type="ECO:0000256" key="5">
    <source>
        <dbReference type="ARBA" id="ARBA00022989"/>
    </source>
</evidence>
<keyword evidence="6 7" id="KW-0472">Membrane</keyword>
<feature type="transmembrane region" description="Helical" evidence="7">
    <location>
        <begin position="230"/>
        <end position="255"/>
    </location>
</feature>
<evidence type="ECO:0000256" key="4">
    <source>
        <dbReference type="ARBA" id="ARBA00022692"/>
    </source>
</evidence>
<keyword evidence="3" id="KW-1003">Cell membrane</keyword>
<protein>
    <submittedName>
        <fullName evidence="9">Major facilitator transporter</fullName>
    </submittedName>
</protein>
<dbReference type="PANTHER" id="PTHR23513">
    <property type="entry name" value="INTEGRAL MEMBRANE EFFLUX PROTEIN-RELATED"/>
    <property type="match status" value="1"/>
</dbReference>
<dbReference type="GO" id="GO:0005886">
    <property type="term" value="C:plasma membrane"/>
    <property type="evidence" value="ECO:0007669"/>
    <property type="project" value="UniProtKB-SubCell"/>
</dbReference>
<dbReference type="GO" id="GO:0022857">
    <property type="term" value="F:transmembrane transporter activity"/>
    <property type="evidence" value="ECO:0007669"/>
    <property type="project" value="InterPro"/>
</dbReference>
<dbReference type="Proteomes" id="UP000095594">
    <property type="component" value="Unassembled WGS sequence"/>
</dbReference>
<feature type="transmembrane region" description="Helical" evidence="7">
    <location>
        <begin position="106"/>
        <end position="128"/>
    </location>
</feature>
<keyword evidence="4 7" id="KW-0812">Transmembrane</keyword>
<dbReference type="PROSITE" id="PS50850">
    <property type="entry name" value="MFS"/>
    <property type="match status" value="1"/>
</dbReference>
<dbReference type="RefSeq" id="WP_055264635.1">
    <property type="nucleotide sequence ID" value="NZ_CABIXQ010000006.1"/>
</dbReference>
<feature type="transmembrane region" description="Helical" evidence="7">
    <location>
        <begin position="364"/>
        <end position="384"/>
    </location>
</feature>